<evidence type="ECO:0000256" key="3">
    <source>
        <dbReference type="ARBA" id="ARBA00022801"/>
    </source>
</evidence>
<proteinExistence type="inferred from homology"/>
<dbReference type="Gene3D" id="3.90.1720.10">
    <property type="entry name" value="endopeptidase domain like (from Nostoc punctiforme)"/>
    <property type="match status" value="1"/>
</dbReference>
<keyword evidence="4" id="KW-0788">Thiol protease</keyword>
<dbReference type="PROSITE" id="PS51935">
    <property type="entry name" value="NLPC_P60"/>
    <property type="match status" value="1"/>
</dbReference>
<keyword evidence="2" id="KW-0645">Protease</keyword>
<evidence type="ECO:0000256" key="4">
    <source>
        <dbReference type="ARBA" id="ARBA00022807"/>
    </source>
</evidence>
<dbReference type="InterPro" id="IPR051202">
    <property type="entry name" value="Peptidase_C40"/>
</dbReference>
<evidence type="ECO:0000313" key="7">
    <source>
        <dbReference type="EMBL" id="KQC86833.1"/>
    </source>
</evidence>
<dbReference type="InterPro" id="IPR000064">
    <property type="entry name" value="NLP_P60_dom"/>
</dbReference>
<feature type="domain" description="NlpC/P60" evidence="6">
    <location>
        <begin position="289"/>
        <end position="408"/>
    </location>
</feature>
<accession>A0AAW3JW68</accession>
<comment type="caution">
    <text evidence="7">The sequence shown here is derived from an EMBL/GenBank/DDBJ whole genome shotgun (WGS) entry which is preliminary data.</text>
</comment>
<gene>
    <name evidence="7" type="ORF">APZ18_06660</name>
</gene>
<organism evidence="7 8">
    <name type="scientific">Butyribacter intestini</name>
    <dbReference type="NCBI Taxonomy" id="1703332"/>
    <lineage>
        <taxon>Bacteria</taxon>
        <taxon>Bacillati</taxon>
        <taxon>Bacillota</taxon>
        <taxon>Clostridia</taxon>
        <taxon>Lachnospirales</taxon>
        <taxon>Lachnospiraceae</taxon>
        <taxon>Butyribacter</taxon>
    </lineage>
</organism>
<dbReference type="Gene3D" id="2.30.30.40">
    <property type="entry name" value="SH3 Domains"/>
    <property type="match status" value="2"/>
</dbReference>
<evidence type="ECO:0000256" key="1">
    <source>
        <dbReference type="ARBA" id="ARBA00007074"/>
    </source>
</evidence>
<feature type="chain" id="PRO_5043879010" description="NlpC/P60 domain-containing protein" evidence="5">
    <location>
        <begin position="28"/>
        <end position="408"/>
    </location>
</feature>
<evidence type="ECO:0000256" key="2">
    <source>
        <dbReference type="ARBA" id="ARBA00022670"/>
    </source>
</evidence>
<keyword evidence="8" id="KW-1185">Reference proteome</keyword>
<dbReference type="Pfam" id="PF00877">
    <property type="entry name" value="NLPC_P60"/>
    <property type="match status" value="1"/>
</dbReference>
<evidence type="ECO:0000313" key="8">
    <source>
        <dbReference type="Proteomes" id="UP000050833"/>
    </source>
</evidence>
<dbReference type="SUPFAM" id="SSF54001">
    <property type="entry name" value="Cysteine proteinases"/>
    <property type="match status" value="1"/>
</dbReference>
<dbReference type="GO" id="GO:0006508">
    <property type="term" value="P:proteolysis"/>
    <property type="evidence" value="ECO:0007669"/>
    <property type="project" value="UniProtKB-KW"/>
</dbReference>
<dbReference type="AlphaFoldDB" id="A0AAW3JW68"/>
<dbReference type="PANTHER" id="PTHR47053:SF1">
    <property type="entry name" value="MUREIN DD-ENDOPEPTIDASE MEPH-RELATED"/>
    <property type="match status" value="1"/>
</dbReference>
<dbReference type="InterPro" id="IPR038765">
    <property type="entry name" value="Papain-like_cys_pep_sf"/>
</dbReference>
<reference evidence="7 8" key="1">
    <citation type="submission" date="2015-10" db="EMBL/GenBank/DDBJ databases">
        <title>Butyribacter intestini gen. nov., sp. nov., a butyric acid-producing bacterium of the family Lachnospiraceae isolated from the human faeces.</title>
        <authorList>
            <person name="Zou Y."/>
            <person name="Xue W."/>
            <person name="Luo G."/>
            <person name="Lv M."/>
        </authorList>
    </citation>
    <scope>NUCLEOTIDE SEQUENCE [LARGE SCALE GENOMIC DNA]</scope>
    <source>
        <strain evidence="7 8">TF01-11</strain>
    </source>
</reference>
<dbReference type="GO" id="GO:0008234">
    <property type="term" value="F:cysteine-type peptidase activity"/>
    <property type="evidence" value="ECO:0007669"/>
    <property type="project" value="UniProtKB-KW"/>
</dbReference>
<evidence type="ECO:0000259" key="6">
    <source>
        <dbReference type="PROSITE" id="PS51935"/>
    </source>
</evidence>
<dbReference type="EMBL" id="LLKB01000001">
    <property type="protein sequence ID" value="KQC86833.1"/>
    <property type="molecule type" value="Genomic_DNA"/>
</dbReference>
<comment type="similarity">
    <text evidence="1">Belongs to the peptidase C40 family.</text>
</comment>
<protein>
    <recommendedName>
        <fullName evidence="6">NlpC/P60 domain-containing protein</fullName>
    </recommendedName>
</protein>
<dbReference type="RefSeq" id="WP_055942842.1">
    <property type="nucleotide sequence ID" value="NZ_JAQDDZ010000013.1"/>
</dbReference>
<dbReference type="Proteomes" id="UP000050833">
    <property type="component" value="Unassembled WGS sequence"/>
</dbReference>
<feature type="signal peptide" evidence="5">
    <location>
        <begin position="1"/>
        <end position="27"/>
    </location>
</feature>
<keyword evidence="3" id="KW-0378">Hydrolase</keyword>
<sequence length="408" mass="45548">MFRKNTIKCFAFLFLSLCMAFSFKTDACESAAITGETSLAGMTVYLDRFYSASVKKKTDDRKEQVKAKKNNRKKVKKKSNIYDTLANAGFKYENLGVANVSGALNVHREASESSAVVGKMTKDNGCDIKGTKGKWSHIVSGKVNGYVLSKYLLTGDKAKSRAKSVARLRAIVNTKTLNVRTLPSIDSKICDTLSQEEEYTVGNSDIKKEWLQKYIKKNLNKTFGKKQLKSVNKKAMYQDLNNWIMLSIDEQDVFINKDFLEFNYDLSKAVTYSSSDTSSGQNNGSSGKGSIYSKLVAYAMKFLGNKYVWGGTSLTNGTDCSGFTMRIYEHFGYKIPRVSRSQAAFTKTVKASDVKVGDLFFYGNNGYISHVAMYIGNGQIIHASNHRDGIKISNAYYRKPIKIGRVIN</sequence>
<evidence type="ECO:0000256" key="5">
    <source>
        <dbReference type="SAM" id="SignalP"/>
    </source>
</evidence>
<dbReference type="PANTHER" id="PTHR47053">
    <property type="entry name" value="MUREIN DD-ENDOPEPTIDASE MEPH-RELATED"/>
    <property type="match status" value="1"/>
</dbReference>
<name>A0AAW3JW68_9FIRM</name>
<keyword evidence="5" id="KW-0732">Signal</keyword>